<protein>
    <submittedName>
        <fullName evidence="1">Uncharacterized protein</fullName>
    </submittedName>
</protein>
<gene>
    <name evidence="1" type="ORF">F5878DRAFT_600309</name>
</gene>
<accession>A0AA38PLI6</accession>
<dbReference type="EMBL" id="MU805941">
    <property type="protein sequence ID" value="KAJ3845153.1"/>
    <property type="molecule type" value="Genomic_DNA"/>
</dbReference>
<evidence type="ECO:0000313" key="1">
    <source>
        <dbReference type="EMBL" id="KAJ3845153.1"/>
    </source>
</evidence>
<comment type="caution">
    <text evidence="1">The sequence shown here is derived from an EMBL/GenBank/DDBJ whole genome shotgun (WGS) entry which is preliminary data.</text>
</comment>
<dbReference type="Proteomes" id="UP001163846">
    <property type="component" value="Unassembled WGS sequence"/>
</dbReference>
<reference evidence="1" key="1">
    <citation type="submission" date="2022-08" db="EMBL/GenBank/DDBJ databases">
        <authorList>
            <consortium name="DOE Joint Genome Institute"/>
            <person name="Min B."/>
            <person name="Riley R."/>
            <person name="Sierra-Patev S."/>
            <person name="Naranjo-Ortiz M."/>
            <person name="Looney B."/>
            <person name="Konkel Z."/>
            <person name="Slot J.C."/>
            <person name="Sakamoto Y."/>
            <person name="Steenwyk J.L."/>
            <person name="Rokas A."/>
            <person name="Carro J."/>
            <person name="Camarero S."/>
            <person name="Ferreira P."/>
            <person name="Molpeceres G."/>
            <person name="Ruiz-Duenas F.J."/>
            <person name="Serrano A."/>
            <person name="Henrissat B."/>
            <person name="Drula E."/>
            <person name="Hughes K.W."/>
            <person name="Mata J.L."/>
            <person name="Ishikawa N.K."/>
            <person name="Vargas-Isla R."/>
            <person name="Ushijima S."/>
            <person name="Smith C.A."/>
            <person name="Ahrendt S."/>
            <person name="Andreopoulos W."/>
            <person name="He G."/>
            <person name="Labutti K."/>
            <person name="Lipzen A."/>
            <person name="Ng V."/>
            <person name="Sandor L."/>
            <person name="Barry K."/>
            <person name="Martinez A.T."/>
            <person name="Xiao Y."/>
            <person name="Gibbons J.G."/>
            <person name="Terashima K."/>
            <person name="Hibbett D.S."/>
            <person name="Grigoriev I.V."/>
        </authorList>
    </citation>
    <scope>NUCLEOTIDE SEQUENCE</scope>
    <source>
        <strain evidence="1">TFB9207</strain>
    </source>
</reference>
<keyword evidence="2" id="KW-1185">Reference proteome</keyword>
<name>A0AA38PLI6_9AGAR</name>
<sequence>MASVSLEKYLQGMHTTSVTCNWDVAVSYDQEKINALLAERYSKPGGSGLTTEVKLREKVEDRYGEYYQNYHFNLGPPLIQFQKMPSFPTCSLKTAIVSGSIWTSELNDPDNKQGEKELDADTYWITISNISLSALDGDDKNVGGGDDTITFPSNVESDRYIVVDIPTSGEQLNFSIDYPSGYEPPYAMKTENLLTALKDFFKKNVDRVAYTLAQINNYKPTTGVLDLVPQAFRFVTYDVSDSDLSFLTLLIQTRGSSGPGHIKDVQSEWITNWSNTARVAPVPSGQSASIIINNSFFLQSFIKPGLSQASSVAEITIPASDSVGGLAAQCKWSSQTRDERNYRNGSISDDFMHWPLEYKWYKMKVPAVTYDPNNSKPLTLTFSQSNGFGKPATLNIFWEYKYKSTWNGSQCKRYSIKDPGGPIEWMPSTRDFHGSFNTTYTLNKTIELTDLTDQDLSISIGAEPNDWKTVAVPDEGDGFWGQIGQIFGGSYNPGDIPSFVRDTTMGGISFSFSFGKLRFFSVTNVLLPGEKVIDVNIQNGLGMPRDCVIVGNVVQSRSSLSGLPSDETHRSPSS</sequence>
<dbReference type="AlphaFoldDB" id="A0AA38PLI6"/>
<proteinExistence type="predicted"/>
<organism evidence="1 2">
    <name type="scientific">Lentinula raphanica</name>
    <dbReference type="NCBI Taxonomy" id="153919"/>
    <lineage>
        <taxon>Eukaryota</taxon>
        <taxon>Fungi</taxon>
        <taxon>Dikarya</taxon>
        <taxon>Basidiomycota</taxon>
        <taxon>Agaricomycotina</taxon>
        <taxon>Agaricomycetes</taxon>
        <taxon>Agaricomycetidae</taxon>
        <taxon>Agaricales</taxon>
        <taxon>Marasmiineae</taxon>
        <taxon>Omphalotaceae</taxon>
        <taxon>Lentinula</taxon>
    </lineage>
</organism>
<evidence type="ECO:0000313" key="2">
    <source>
        <dbReference type="Proteomes" id="UP001163846"/>
    </source>
</evidence>